<dbReference type="InterPro" id="IPR002654">
    <property type="entry name" value="Glyco_trans_25"/>
</dbReference>
<dbReference type="CDD" id="cd06532">
    <property type="entry name" value="Glyco_transf_25"/>
    <property type="match status" value="1"/>
</dbReference>
<keyword evidence="2" id="KW-0328">Glycosyltransferase</keyword>
<evidence type="ECO:0000259" key="1">
    <source>
        <dbReference type="Pfam" id="PF01755"/>
    </source>
</evidence>
<gene>
    <name evidence="2" type="primary">jhp0563</name>
</gene>
<reference evidence="2" key="1">
    <citation type="journal article" date="2019" name="Infect. Drug Resist.">
        <title>Alternative eradication regimens for Helicobacter pylori infection in Indonesian regions with high metronidazole and levofloxacin resistance.</title>
        <authorList>
            <person name="Miftahussurur M."/>
            <person name="Waskito L.A."/>
            <person name="Syam A.F."/>
            <person name="Nusi I.A."/>
            <person name="Siregar G."/>
            <person name="Ricardo M."/>
            <person name="Bakry A.F."/>
            <person name="Rezkitha Y.A.A."/>
            <person name="Wibawa I.D.N."/>
            <person name="Yamaoka Y."/>
        </authorList>
    </citation>
    <scope>NUCLEOTIDE SEQUENCE</scope>
    <source>
        <strain evidence="2">Medan75</strain>
    </source>
</reference>
<keyword evidence="2" id="KW-0808">Transferase</keyword>
<organism evidence="2">
    <name type="scientific">Helicobacter pylori</name>
    <name type="common">Campylobacter pylori</name>
    <dbReference type="NCBI Taxonomy" id="210"/>
    <lineage>
        <taxon>Bacteria</taxon>
        <taxon>Pseudomonadati</taxon>
        <taxon>Campylobacterota</taxon>
        <taxon>Epsilonproteobacteria</taxon>
        <taxon>Campylobacterales</taxon>
        <taxon>Helicobacteraceae</taxon>
        <taxon>Helicobacter</taxon>
    </lineage>
</organism>
<protein>
    <submittedName>
        <fullName evidence="2">Galactosyltransferase</fullName>
    </submittedName>
</protein>
<name>A0A387K4L1_HELPX</name>
<dbReference type="GO" id="GO:0016757">
    <property type="term" value="F:glycosyltransferase activity"/>
    <property type="evidence" value="ECO:0007669"/>
    <property type="project" value="UniProtKB-KW"/>
</dbReference>
<sequence>MVEWNKPYLGVHLIQVYIISLKESQRRLDTEKLVLESNEKFKGRCVFQIFDAISPKHEDFEKFVQELYDAQSMLKSDWFHSDYCYQELLPREFGCYLSHYLLWKECVKTNQPVVILEDDVALESNFMQALEDCLKSPFDFVRLYGHYWGGHKTNLCALPIYTEAEEKLIIQRPKCLLKTMKLPPSNSTQDTQQDLINETQQNPKEPSDPCKIVPQKISFNQVVFKKIKRKLNHFIGNILARTEVYKKLVAKYDELTGKYDKKLVAKYDELTGKYESLLAKEANIKETFWERRADSEKEVLFLEHFYLTSVYVASTAGYYLTPKGAKTFIEATERFKIIEPVDMFINNPTYHDIANFTYVPCPVSLNKHAFNSTIQNAKKPDISLKPPKKSYFDNLFYHKFNTKKCLRAFHKYSKQYAPLKTPKEV</sequence>
<accession>A0A387K4L1</accession>
<feature type="domain" description="Glycosyl transferase family 25" evidence="1">
    <location>
        <begin position="15"/>
        <end position="157"/>
    </location>
</feature>
<dbReference type="EMBL" id="LC420433">
    <property type="protein sequence ID" value="BBG20890.1"/>
    <property type="molecule type" value="Genomic_DNA"/>
</dbReference>
<dbReference type="Pfam" id="PF01755">
    <property type="entry name" value="Glyco_transf_25"/>
    <property type="match status" value="2"/>
</dbReference>
<proteinExistence type="predicted"/>
<evidence type="ECO:0000313" key="2">
    <source>
        <dbReference type="EMBL" id="BBG20890.1"/>
    </source>
</evidence>
<dbReference type="AlphaFoldDB" id="A0A387K4L1"/>
<feature type="domain" description="Glycosyl transferase family 25" evidence="1">
    <location>
        <begin position="269"/>
        <end position="345"/>
    </location>
</feature>